<reference evidence="1 2" key="1">
    <citation type="journal article" date="2019" name="Sci. Rep.">
        <title>Orb-weaving spider Araneus ventricosus genome elucidates the spidroin gene catalogue.</title>
        <authorList>
            <person name="Kono N."/>
            <person name="Nakamura H."/>
            <person name="Ohtoshi R."/>
            <person name="Moran D.A.P."/>
            <person name="Shinohara A."/>
            <person name="Yoshida Y."/>
            <person name="Fujiwara M."/>
            <person name="Mori M."/>
            <person name="Tomita M."/>
            <person name="Arakawa K."/>
        </authorList>
    </citation>
    <scope>NUCLEOTIDE SEQUENCE [LARGE SCALE GENOMIC DNA]</scope>
</reference>
<evidence type="ECO:0000313" key="1">
    <source>
        <dbReference type="EMBL" id="GBN99160.1"/>
    </source>
</evidence>
<sequence length="106" mass="12840">MVGDRVLQRFESQMKPMPPDLGNKMKVLEYARLKVTSLLETEIWRHLRQFYVFKKIDKLNNRNYASWLDDIKVVLMEKNLWWITDGSEISPDETLFPKEYNEFQVR</sequence>
<protein>
    <submittedName>
        <fullName evidence="1">Uncharacterized protein</fullName>
    </submittedName>
</protein>
<dbReference type="AlphaFoldDB" id="A0A4Y2TGN6"/>
<comment type="caution">
    <text evidence="1">The sequence shown here is derived from an EMBL/GenBank/DDBJ whole genome shotgun (WGS) entry which is preliminary data.</text>
</comment>
<name>A0A4Y2TGN6_ARAVE</name>
<keyword evidence="2" id="KW-1185">Reference proteome</keyword>
<dbReference type="Proteomes" id="UP000499080">
    <property type="component" value="Unassembled WGS sequence"/>
</dbReference>
<proteinExistence type="predicted"/>
<organism evidence="1 2">
    <name type="scientific">Araneus ventricosus</name>
    <name type="common">Orbweaver spider</name>
    <name type="synonym">Epeira ventricosa</name>
    <dbReference type="NCBI Taxonomy" id="182803"/>
    <lineage>
        <taxon>Eukaryota</taxon>
        <taxon>Metazoa</taxon>
        <taxon>Ecdysozoa</taxon>
        <taxon>Arthropoda</taxon>
        <taxon>Chelicerata</taxon>
        <taxon>Arachnida</taxon>
        <taxon>Araneae</taxon>
        <taxon>Araneomorphae</taxon>
        <taxon>Entelegynae</taxon>
        <taxon>Araneoidea</taxon>
        <taxon>Araneidae</taxon>
        <taxon>Araneus</taxon>
    </lineage>
</organism>
<dbReference type="EMBL" id="BGPR01028179">
    <property type="protein sequence ID" value="GBN99160.1"/>
    <property type="molecule type" value="Genomic_DNA"/>
</dbReference>
<accession>A0A4Y2TGN6</accession>
<gene>
    <name evidence="1" type="ORF">AVEN_241015_1</name>
</gene>
<evidence type="ECO:0000313" key="2">
    <source>
        <dbReference type="Proteomes" id="UP000499080"/>
    </source>
</evidence>